<dbReference type="OMA" id="RTEYSPN"/>
<evidence type="ECO:0000259" key="3">
    <source>
        <dbReference type="PROSITE" id="PS51184"/>
    </source>
</evidence>
<dbReference type="PANTHER" id="PTHR12461:SF98">
    <property type="entry name" value="CUPIN-LIKE DOMAIN-CONTAINING PROTEIN"/>
    <property type="match status" value="1"/>
</dbReference>
<reference evidence="4 5" key="1">
    <citation type="journal article" date="2004" name="Science">
        <title>The genome of the diatom Thalassiosira pseudonana: ecology, evolution, and metabolism.</title>
        <authorList>
            <person name="Armbrust E.V."/>
            <person name="Berges J.A."/>
            <person name="Bowler C."/>
            <person name="Green B.R."/>
            <person name="Martinez D."/>
            <person name="Putnam N.H."/>
            <person name="Zhou S."/>
            <person name="Allen A.E."/>
            <person name="Apt K.E."/>
            <person name="Bechner M."/>
            <person name="Brzezinski M.A."/>
            <person name="Chaal B.K."/>
            <person name="Chiovitti A."/>
            <person name="Davis A.K."/>
            <person name="Demarest M.S."/>
            <person name="Detter J.C."/>
            <person name="Glavina T."/>
            <person name="Goodstein D."/>
            <person name="Hadi M.Z."/>
            <person name="Hellsten U."/>
            <person name="Hildebrand M."/>
            <person name="Jenkins B.D."/>
            <person name="Jurka J."/>
            <person name="Kapitonov V.V."/>
            <person name="Kroger N."/>
            <person name="Lau W.W."/>
            <person name="Lane T.W."/>
            <person name="Larimer F.W."/>
            <person name="Lippmeier J.C."/>
            <person name="Lucas S."/>
            <person name="Medina M."/>
            <person name="Montsant A."/>
            <person name="Obornik M."/>
            <person name="Parker M.S."/>
            <person name="Palenik B."/>
            <person name="Pazour G.J."/>
            <person name="Richardson P.M."/>
            <person name="Rynearson T.A."/>
            <person name="Saito M.A."/>
            <person name="Schwartz D.C."/>
            <person name="Thamatrakoln K."/>
            <person name="Valentin K."/>
            <person name="Vardi A."/>
            <person name="Wilkerson F.P."/>
            <person name="Rokhsar D.S."/>
        </authorList>
    </citation>
    <scope>NUCLEOTIDE SEQUENCE [LARGE SCALE GENOMIC DNA]</scope>
    <source>
        <strain evidence="4 5">CCMP1335</strain>
    </source>
</reference>
<dbReference type="Pfam" id="PF13621">
    <property type="entry name" value="Cupin_8"/>
    <property type="match status" value="1"/>
</dbReference>
<sequence>MASTATMQHRRPYSTIAVTDGSAESGSVISREQRRLERREAKKLREGKKLKRVKRKGGREKASTLSDPMMHRGEGTASVDSRDPFKAFEKKLQAKSGLSESKVKPGFLNKLRGGMKYVIPESMAKVGCKQDWYTELRREYDTDILPKDDERTLKWVDEERKRHGIYKQAPKAQTPYDINNCPEYPPEGYPMQWPVLEVLDNWSPDDPTPHHEIYQGWCIFDYRTEMEKANNYREAELPFIVRNDPAVARAAERWSRPEFMERLLMGDEDQMRRTEYSPNNHFMYWVDKRPRDQRRAAQKEIQRRKRAGEKVHNGFGRGDQVAMAEAMRHQDKINELKDLLEDAKEYLEDHSGDEDAEEEIRQIKKELNEEKQVDPNEHWQPPTENLRMTYLEWLEHANVTDDKLGPENPHWYFRLIGCGNMGSGTADGSCDKGSSEWLFDELTHFQPREGDERPFYLINPQKQQGIHCRFGMKGVIAENHFDLSRNAITLLYGQRRYILAHPNQCNNMNLLPRGHPSARHSAVDWSDPDLEDFPTFADAHVNEVVMQPGDVMYLPTNWFHYIISLELNFQCNTRSGGEKLYRKEINDCGF</sequence>
<feature type="region of interest" description="Disordered" evidence="2">
    <location>
        <begin position="1"/>
        <end position="81"/>
    </location>
</feature>
<feature type="region of interest" description="Disordered" evidence="2">
    <location>
        <begin position="293"/>
        <end position="315"/>
    </location>
</feature>
<keyword evidence="5" id="KW-1185">Reference proteome</keyword>
<dbReference type="RefSeq" id="XP_002296238.1">
    <property type="nucleotide sequence ID" value="XM_002296202.1"/>
</dbReference>
<dbReference type="SUPFAM" id="SSF51197">
    <property type="entry name" value="Clavaminate synthase-like"/>
    <property type="match status" value="1"/>
</dbReference>
<dbReference type="InterPro" id="IPR041667">
    <property type="entry name" value="Cupin_8"/>
</dbReference>
<evidence type="ECO:0000256" key="1">
    <source>
        <dbReference type="SAM" id="Coils"/>
    </source>
</evidence>
<reference evidence="4 5" key="2">
    <citation type="journal article" date="2008" name="Nature">
        <title>The Phaeodactylum genome reveals the evolutionary history of diatom genomes.</title>
        <authorList>
            <person name="Bowler C."/>
            <person name="Allen A.E."/>
            <person name="Badger J.H."/>
            <person name="Grimwood J."/>
            <person name="Jabbari K."/>
            <person name="Kuo A."/>
            <person name="Maheswari U."/>
            <person name="Martens C."/>
            <person name="Maumus F."/>
            <person name="Otillar R.P."/>
            <person name="Rayko E."/>
            <person name="Salamov A."/>
            <person name="Vandepoele K."/>
            <person name="Beszteri B."/>
            <person name="Gruber A."/>
            <person name="Heijde M."/>
            <person name="Katinka M."/>
            <person name="Mock T."/>
            <person name="Valentin K."/>
            <person name="Verret F."/>
            <person name="Berges J.A."/>
            <person name="Brownlee C."/>
            <person name="Cadoret J.P."/>
            <person name="Chiovitti A."/>
            <person name="Choi C.J."/>
            <person name="Coesel S."/>
            <person name="De Martino A."/>
            <person name="Detter J.C."/>
            <person name="Durkin C."/>
            <person name="Falciatore A."/>
            <person name="Fournet J."/>
            <person name="Haruta M."/>
            <person name="Huysman M.J."/>
            <person name="Jenkins B.D."/>
            <person name="Jiroutova K."/>
            <person name="Jorgensen R.E."/>
            <person name="Joubert Y."/>
            <person name="Kaplan A."/>
            <person name="Kroger N."/>
            <person name="Kroth P.G."/>
            <person name="La Roche J."/>
            <person name="Lindquist E."/>
            <person name="Lommer M."/>
            <person name="Martin-Jezequel V."/>
            <person name="Lopez P.J."/>
            <person name="Lucas S."/>
            <person name="Mangogna M."/>
            <person name="McGinnis K."/>
            <person name="Medlin L.K."/>
            <person name="Montsant A."/>
            <person name="Oudot-Le Secq M.P."/>
            <person name="Napoli C."/>
            <person name="Obornik M."/>
            <person name="Parker M.S."/>
            <person name="Petit J.L."/>
            <person name="Porcel B.M."/>
            <person name="Poulsen N."/>
            <person name="Robison M."/>
            <person name="Rychlewski L."/>
            <person name="Rynearson T.A."/>
            <person name="Schmutz J."/>
            <person name="Shapiro H."/>
            <person name="Siaut M."/>
            <person name="Stanley M."/>
            <person name="Sussman M.R."/>
            <person name="Taylor A.R."/>
            <person name="Vardi A."/>
            <person name="von Dassow P."/>
            <person name="Vyverman W."/>
            <person name="Willis A."/>
            <person name="Wyrwicz L.S."/>
            <person name="Rokhsar D.S."/>
            <person name="Weissenbach J."/>
            <person name="Armbrust E.V."/>
            <person name="Green B.R."/>
            <person name="Van de Peer Y."/>
            <person name="Grigoriev I.V."/>
        </authorList>
    </citation>
    <scope>NUCLEOTIDE SEQUENCE [LARGE SCALE GENOMIC DNA]</scope>
    <source>
        <strain evidence="4 5">CCMP1335</strain>
    </source>
</reference>
<protein>
    <recommendedName>
        <fullName evidence="3">JmjC domain-containing protein</fullName>
    </recommendedName>
</protein>
<dbReference type="PROSITE" id="PS51184">
    <property type="entry name" value="JMJC"/>
    <property type="match status" value="1"/>
</dbReference>
<dbReference type="InterPro" id="IPR014710">
    <property type="entry name" value="RmlC-like_jellyroll"/>
</dbReference>
<dbReference type="AlphaFoldDB" id="B5YNB0"/>
<dbReference type="Gene3D" id="2.60.120.10">
    <property type="entry name" value="Jelly Rolls"/>
    <property type="match status" value="1"/>
</dbReference>
<dbReference type="PANTHER" id="PTHR12461">
    <property type="entry name" value="HYPOXIA-INDUCIBLE FACTOR 1 ALPHA INHIBITOR-RELATED"/>
    <property type="match status" value="1"/>
</dbReference>
<feature type="compositionally biased region" description="Basic and acidic residues" evidence="2">
    <location>
        <begin position="31"/>
        <end position="44"/>
    </location>
</feature>
<keyword evidence="1" id="KW-0175">Coiled coil</keyword>
<name>B5YNB0_THAPS</name>
<dbReference type="InParanoid" id="B5YNB0"/>
<dbReference type="GeneID" id="7450656"/>
<dbReference type="KEGG" id="tps:THAPS_7084"/>
<dbReference type="FunFam" id="2.60.120.10:FF:000468">
    <property type="entry name" value="Predicted protein"/>
    <property type="match status" value="1"/>
</dbReference>
<organism evidence="4 5">
    <name type="scientific">Thalassiosira pseudonana</name>
    <name type="common">Marine diatom</name>
    <name type="synonym">Cyclotella nana</name>
    <dbReference type="NCBI Taxonomy" id="35128"/>
    <lineage>
        <taxon>Eukaryota</taxon>
        <taxon>Sar</taxon>
        <taxon>Stramenopiles</taxon>
        <taxon>Ochrophyta</taxon>
        <taxon>Bacillariophyta</taxon>
        <taxon>Coscinodiscophyceae</taxon>
        <taxon>Thalassiosirophycidae</taxon>
        <taxon>Thalassiosirales</taxon>
        <taxon>Thalassiosiraceae</taxon>
        <taxon>Thalassiosira</taxon>
    </lineage>
</organism>
<evidence type="ECO:0000313" key="4">
    <source>
        <dbReference type="EMBL" id="ACI64955.1"/>
    </source>
</evidence>
<dbReference type="EMBL" id="CP001160">
    <property type="protein sequence ID" value="ACI64955.1"/>
    <property type="molecule type" value="Genomic_DNA"/>
</dbReference>
<dbReference type="InterPro" id="IPR003347">
    <property type="entry name" value="JmjC_dom"/>
</dbReference>
<accession>B5YNB0</accession>
<feature type="domain" description="JmjC" evidence="3">
    <location>
        <begin position="435"/>
        <end position="590"/>
    </location>
</feature>
<dbReference type="eggNOG" id="KOG2132">
    <property type="taxonomic scope" value="Eukaryota"/>
</dbReference>
<feature type="compositionally biased region" description="Basic and acidic residues" evidence="2">
    <location>
        <begin position="69"/>
        <end position="81"/>
    </location>
</feature>
<proteinExistence type="predicted"/>
<evidence type="ECO:0000313" key="5">
    <source>
        <dbReference type="Proteomes" id="UP000001449"/>
    </source>
</evidence>
<evidence type="ECO:0000256" key="2">
    <source>
        <dbReference type="SAM" id="MobiDB-lite"/>
    </source>
</evidence>
<feature type="compositionally biased region" description="Basic residues" evidence="2">
    <location>
        <begin position="45"/>
        <end position="58"/>
    </location>
</feature>
<feature type="coiled-coil region" evidence="1">
    <location>
        <begin position="326"/>
        <end position="373"/>
    </location>
</feature>
<dbReference type="PaxDb" id="35128-Thaps7084"/>
<gene>
    <name evidence="4" type="ORF">THAPS_7084</name>
</gene>
<dbReference type="HOGENOM" id="CLU_462748_0_0_1"/>
<dbReference type="Proteomes" id="UP000001449">
    <property type="component" value="Chromosome 7"/>
</dbReference>